<evidence type="ECO:0000313" key="14">
    <source>
        <dbReference type="Proteomes" id="UP000565715"/>
    </source>
</evidence>
<dbReference type="Pfam" id="PF00550">
    <property type="entry name" value="PP-binding"/>
    <property type="match status" value="3"/>
</dbReference>
<dbReference type="Pfam" id="PF16197">
    <property type="entry name" value="KAsynt_C_assoc"/>
    <property type="match status" value="3"/>
</dbReference>
<keyword evidence="4" id="KW-0808">Transferase</keyword>
<dbReference type="SMART" id="SM01294">
    <property type="entry name" value="PKS_PP_betabranch"/>
    <property type="match status" value="3"/>
</dbReference>
<dbReference type="InterPro" id="IPR036291">
    <property type="entry name" value="NAD(P)-bd_dom_sf"/>
</dbReference>
<dbReference type="Pfam" id="PF22953">
    <property type="entry name" value="SpnB_Rossmann"/>
    <property type="match status" value="2"/>
</dbReference>
<dbReference type="InterPro" id="IPR055123">
    <property type="entry name" value="SpnB-like_Rossmann"/>
</dbReference>
<feature type="domain" description="Ketosynthase family 3 (KS3)" evidence="11">
    <location>
        <begin position="2825"/>
        <end position="3235"/>
    </location>
</feature>
<dbReference type="InterPro" id="IPR050091">
    <property type="entry name" value="PKS_NRPS_Biosynth_Enz"/>
</dbReference>
<feature type="region of interest" description="N-terminal hotdog fold" evidence="9">
    <location>
        <begin position="3707"/>
        <end position="3830"/>
    </location>
</feature>
<dbReference type="Gene3D" id="3.40.50.720">
    <property type="entry name" value="NAD(P)-binding Rossmann-like Domain"/>
    <property type="match status" value="2"/>
</dbReference>
<dbReference type="Pfam" id="PF00975">
    <property type="entry name" value="Thioesterase"/>
    <property type="match status" value="1"/>
</dbReference>
<comment type="caution">
    <text evidence="9">Lacks conserved residue(s) required for the propagation of feature annotation.</text>
</comment>
<dbReference type="InterPro" id="IPR016036">
    <property type="entry name" value="Malonyl_transacylase_ACP-bd"/>
</dbReference>
<feature type="domain" description="PKS/mFAS DH" evidence="12">
    <location>
        <begin position="1961"/>
        <end position="2244"/>
    </location>
</feature>
<dbReference type="Gene3D" id="3.30.70.3290">
    <property type="match status" value="3"/>
</dbReference>
<dbReference type="Pfam" id="PF00698">
    <property type="entry name" value="Acyl_transf_1"/>
    <property type="match status" value="3"/>
</dbReference>
<dbReference type="InterPro" id="IPR018201">
    <property type="entry name" value="Ketoacyl_synth_AS"/>
</dbReference>
<dbReference type="SUPFAM" id="SSF55048">
    <property type="entry name" value="Probable ACP-binding domain of malonyl-CoA ACP transacylase"/>
    <property type="match status" value="3"/>
</dbReference>
<dbReference type="InterPro" id="IPR013968">
    <property type="entry name" value="PKS_KR"/>
</dbReference>
<dbReference type="GO" id="GO:0004312">
    <property type="term" value="F:fatty acid synthase activity"/>
    <property type="evidence" value="ECO:0007669"/>
    <property type="project" value="TreeGrafter"/>
</dbReference>
<evidence type="ECO:0000256" key="8">
    <source>
        <dbReference type="ARBA" id="ARBA00023315"/>
    </source>
</evidence>
<dbReference type="GO" id="GO:0004315">
    <property type="term" value="F:3-oxoacyl-[acyl-carrier-protein] synthase activity"/>
    <property type="evidence" value="ECO:0007669"/>
    <property type="project" value="InterPro"/>
</dbReference>
<evidence type="ECO:0000256" key="9">
    <source>
        <dbReference type="PROSITE-ProRule" id="PRU01363"/>
    </source>
</evidence>
<dbReference type="SMART" id="SM00827">
    <property type="entry name" value="PKS_AT"/>
    <property type="match status" value="3"/>
</dbReference>
<dbReference type="InterPro" id="IPR057326">
    <property type="entry name" value="KR_dom"/>
</dbReference>
<evidence type="ECO:0000256" key="3">
    <source>
        <dbReference type="ARBA" id="ARBA00022553"/>
    </source>
</evidence>
<dbReference type="InterPro" id="IPR020807">
    <property type="entry name" value="PKS_DH"/>
</dbReference>
<dbReference type="Proteomes" id="UP000565715">
    <property type="component" value="Unassembled WGS sequence"/>
</dbReference>
<evidence type="ECO:0000256" key="5">
    <source>
        <dbReference type="ARBA" id="ARBA00022832"/>
    </source>
</evidence>
<dbReference type="InterPro" id="IPR042104">
    <property type="entry name" value="PKS_dehydratase_sf"/>
</dbReference>
<evidence type="ECO:0000256" key="6">
    <source>
        <dbReference type="ARBA" id="ARBA00023098"/>
    </source>
</evidence>
<evidence type="ECO:0000256" key="7">
    <source>
        <dbReference type="ARBA" id="ARBA00023268"/>
    </source>
</evidence>
<keyword evidence="2" id="KW-0596">Phosphopantetheine</keyword>
<keyword evidence="8" id="KW-0012">Acyltransferase</keyword>
<dbReference type="CDD" id="cd08956">
    <property type="entry name" value="KR_3_FAS_SDR_x"/>
    <property type="match status" value="2"/>
</dbReference>
<keyword evidence="14" id="KW-1185">Reference proteome</keyword>
<reference evidence="13 14" key="1">
    <citation type="submission" date="2020-04" db="EMBL/GenBank/DDBJ databases">
        <title>MicrobeNet Type strains.</title>
        <authorList>
            <person name="Nicholson A.C."/>
        </authorList>
    </citation>
    <scope>NUCLEOTIDE SEQUENCE [LARGE SCALE GENOMIC DNA]</scope>
    <source>
        <strain evidence="13 14">DSM 45078</strain>
    </source>
</reference>
<feature type="domain" description="Ketosynthase family 3 (KS3)" evidence="11">
    <location>
        <begin position="1045"/>
        <end position="1470"/>
    </location>
</feature>
<dbReference type="SUPFAM" id="SSF51735">
    <property type="entry name" value="NAD(P)-binding Rossmann-fold domains"/>
    <property type="match status" value="4"/>
</dbReference>
<dbReference type="Gene3D" id="3.40.50.1820">
    <property type="entry name" value="alpha/beta hydrolase"/>
    <property type="match status" value="1"/>
</dbReference>
<dbReference type="InterPro" id="IPR020841">
    <property type="entry name" value="PKS_Beta-ketoAc_synthase_dom"/>
</dbReference>
<dbReference type="GO" id="GO:0031177">
    <property type="term" value="F:phosphopantetheine binding"/>
    <property type="evidence" value="ECO:0007669"/>
    <property type="project" value="InterPro"/>
</dbReference>
<dbReference type="EMBL" id="JAAXOO010000005">
    <property type="protein sequence ID" value="NKY35709.1"/>
    <property type="molecule type" value="Genomic_DNA"/>
</dbReference>
<protein>
    <submittedName>
        <fullName evidence="13">Type I polyketide synthase</fullName>
    </submittedName>
</protein>
<dbReference type="InterPro" id="IPR009081">
    <property type="entry name" value="PP-bd_ACP"/>
</dbReference>
<dbReference type="Pfam" id="PF00109">
    <property type="entry name" value="ketoacyl-synt"/>
    <property type="match status" value="3"/>
</dbReference>
<dbReference type="SMART" id="SM00824">
    <property type="entry name" value="PKS_TE"/>
    <property type="match status" value="1"/>
</dbReference>
<evidence type="ECO:0000259" key="10">
    <source>
        <dbReference type="PROSITE" id="PS50075"/>
    </source>
</evidence>
<dbReference type="SMART" id="SM00823">
    <property type="entry name" value="PKS_PP"/>
    <property type="match status" value="3"/>
</dbReference>
<dbReference type="SUPFAM" id="SSF52151">
    <property type="entry name" value="FabD/lysophospholipase-like"/>
    <property type="match status" value="3"/>
</dbReference>
<dbReference type="InterPro" id="IPR032821">
    <property type="entry name" value="PKS_assoc"/>
</dbReference>
<feature type="domain" description="Carrier" evidence="10">
    <location>
        <begin position="4466"/>
        <end position="4541"/>
    </location>
</feature>
<dbReference type="PROSITE" id="PS50075">
    <property type="entry name" value="CARRIER"/>
    <property type="match status" value="3"/>
</dbReference>
<name>A0A846XKA1_9NOCA</name>
<dbReference type="Gene3D" id="3.10.129.110">
    <property type="entry name" value="Polyketide synthase dehydratase"/>
    <property type="match status" value="2"/>
</dbReference>
<dbReference type="Gene3D" id="1.10.1200.10">
    <property type="entry name" value="ACP-like"/>
    <property type="match status" value="3"/>
</dbReference>
<dbReference type="InterPro" id="IPR020806">
    <property type="entry name" value="PKS_PP-bd"/>
</dbReference>
<evidence type="ECO:0000259" key="12">
    <source>
        <dbReference type="PROSITE" id="PS52019"/>
    </source>
</evidence>
<dbReference type="Pfam" id="PF21089">
    <property type="entry name" value="PKS_DH_N"/>
    <property type="match status" value="2"/>
</dbReference>
<evidence type="ECO:0000259" key="11">
    <source>
        <dbReference type="PROSITE" id="PS52004"/>
    </source>
</evidence>
<feature type="domain" description="Carrier" evidence="10">
    <location>
        <begin position="2730"/>
        <end position="2805"/>
    </location>
</feature>
<accession>A0A846XKA1</accession>
<dbReference type="InterPro" id="IPR049551">
    <property type="entry name" value="PKS_DH_C"/>
</dbReference>
<dbReference type="InterPro" id="IPR001031">
    <property type="entry name" value="Thioesterase"/>
</dbReference>
<keyword evidence="5" id="KW-0276">Fatty acid metabolism</keyword>
<dbReference type="InterPro" id="IPR001227">
    <property type="entry name" value="Ac_transferase_dom_sf"/>
</dbReference>
<dbReference type="SMART" id="SM00822">
    <property type="entry name" value="PKS_KR"/>
    <property type="match status" value="2"/>
</dbReference>
<dbReference type="PROSITE" id="PS52004">
    <property type="entry name" value="KS3_2"/>
    <property type="match status" value="3"/>
</dbReference>
<dbReference type="FunFam" id="3.40.47.10:FF:000019">
    <property type="entry name" value="Polyketide synthase type I"/>
    <property type="match status" value="3"/>
</dbReference>
<dbReference type="Pfam" id="PF14765">
    <property type="entry name" value="PS-DH"/>
    <property type="match status" value="2"/>
</dbReference>
<dbReference type="Gene3D" id="3.40.47.10">
    <property type="match status" value="3"/>
</dbReference>
<dbReference type="Gene3D" id="3.40.366.10">
    <property type="entry name" value="Malonyl-Coenzyme A Acyl Carrier Protein, domain 2"/>
    <property type="match status" value="3"/>
</dbReference>
<comment type="pathway">
    <text evidence="1">Lipid metabolism.</text>
</comment>
<dbReference type="PANTHER" id="PTHR43775">
    <property type="entry name" value="FATTY ACID SYNTHASE"/>
    <property type="match status" value="1"/>
</dbReference>
<dbReference type="Pfam" id="PF08659">
    <property type="entry name" value="KR"/>
    <property type="match status" value="2"/>
</dbReference>
<feature type="domain" description="PKS/mFAS DH" evidence="12">
    <location>
        <begin position="3707"/>
        <end position="3982"/>
    </location>
</feature>
<dbReference type="PROSITE" id="PS00606">
    <property type="entry name" value="KS3_1"/>
    <property type="match status" value="2"/>
</dbReference>
<dbReference type="InterPro" id="IPR020802">
    <property type="entry name" value="TesA-like"/>
</dbReference>
<evidence type="ECO:0000256" key="1">
    <source>
        <dbReference type="ARBA" id="ARBA00005189"/>
    </source>
</evidence>
<feature type="region of interest" description="C-terminal hotdog fold" evidence="9">
    <location>
        <begin position="2109"/>
        <end position="2244"/>
    </location>
</feature>
<dbReference type="InterPro" id="IPR006162">
    <property type="entry name" value="Ppantetheine_attach_site"/>
</dbReference>
<organism evidence="13 14">
    <name type="scientific">Nocardia speluncae</name>
    <dbReference type="NCBI Taxonomy" id="419477"/>
    <lineage>
        <taxon>Bacteria</taxon>
        <taxon>Bacillati</taxon>
        <taxon>Actinomycetota</taxon>
        <taxon>Actinomycetes</taxon>
        <taxon>Mycobacteriales</taxon>
        <taxon>Nocardiaceae</taxon>
        <taxon>Nocardia</taxon>
    </lineage>
</organism>
<evidence type="ECO:0000256" key="4">
    <source>
        <dbReference type="ARBA" id="ARBA00022679"/>
    </source>
</evidence>
<evidence type="ECO:0000313" key="13">
    <source>
        <dbReference type="EMBL" id="NKY35709.1"/>
    </source>
</evidence>
<dbReference type="InterPro" id="IPR049552">
    <property type="entry name" value="PKS_DH_N"/>
</dbReference>
<feature type="region of interest" description="C-terminal hotdog fold" evidence="9">
    <location>
        <begin position="3843"/>
        <end position="3982"/>
    </location>
</feature>
<dbReference type="GO" id="GO:0006633">
    <property type="term" value="P:fatty acid biosynthetic process"/>
    <property type="evidence" value="ECO:0007669"/>
    <property type="project" value="InterPro"/>
</dbReference>
<feature type="domain" description="Ketosynthase family 3 (KS3)" evidence="11">
    <location>
        <begin position="19"/>
        <end position="446"/>
    </location>
</feature>
<dbReference type="SMART" id="SM00826">
    <property type="entry name" value="PKS_DH"/>
    <property type="match status" value="2"/>
</dbReference>
<dbReference type="PROSITE" id="PS00012">
    <property type="entry name" value="PHOSPHOPANTETHEINE"/>
    <property type="match status" value="3"/>
</dbReference>
<sequence length="4861" mass="509177">MTRLYPGCADLLDDQPQRTQPIAIVGMGCRFPGGVESSEDLWQLVIDGRNGLSDFPADRGWDLEQLYDPELGVPGKSYVRSGGFLHRSSEFDAEFFGISPREALAMDPQQRVLLETAWESLESAGIDPSALRGSDTGVFCGVMHNDYAAGGGEQVPVDVEGYRLTGGTSSVVSGRVSYVLGLEGPAVSVDTSASSSLVALHLAVQALRSGECSLALVGGVTVMSTPATFVEFSRQRGLAVDGRCKPFAEAADGTGWAEGSGVLVVERLSDAVRNKRQVLAVVRGSAVNQDGASNGLTAPNGPSQQRVIRRALANAGVGAGEVDVVEAHGTGTRLGDPIEAQALLATYGQRGRGVDPVWLGSVKSNIGHTQAAAGVAGVIKMVQAMRYGVLPKTLHVDTPSSQVDWAAGRVELLTEQRDWPVVDRPRRAAVSAFGISGTNAHVILEQAPVYEEQVPAAAETMPSTASEADLAPECTPLVWVVSARTRDGLHRQARRLLEYVEQRPGLSPADVGYSLLTTRSLFDHRAVMVGFDRTELLGELRELAESRPGYMPVHTTATRSGKTAFVLPGQGSQWVGLGRELYESFPAFARALDTVLAALDPHLGVDLRAVLWGSENEKLAQTKFAQAGLFAVEISLFRLFEHWGVGPDFLLGHSVGEIAAAHLAGVLSLEDAAMLVATRGRLMQALPAGGAMVAVQAGEDYVRAVLDDLAVDEVDIAAVNGPEAVVVAGAERAIDDLADHLRRHSIRVSRLNVSHAFHSSMMEPVLDELAVSAATITVTEPTIALVSNVDGRLTGPGYGSAEYWVRHVREPVRFGSGLELLRELGVTKFVELGPAAGLTGSVGQLEPANDVMTVVTLRKERSEARAVLRALAGLFVAGTAVEWVKLFPGGRRVALPSYAFRRDRFWLDNGYKAAGGSANVGRLDPKPSDIEDAVVDRRRLAQLPADEARMLLTGIIRDESALVLGRDNASAIDPDRTFRDLGFDSLTAVELCNRLNLITGLRLPVTLVFDFPTPDSVATYIFTRLTDAGDAGDAAGSDSRPVSLSEPVAIVGVGCRFPGGVSSPEELWRLVVDGRDVISKFPADRGWDAIFDPAPGVAGKSYTDEGGFLYDAAEFDAEFFGISPREAMAMDPQQRILLETVWEALEHAGIRPATLRGSDTGVFVGVTDQSYDLGSALGDSTGSDGYGLTGGTASVVSGRVSYVLGLEGPAVSVDTACSSGLVALHQAVGALRAGECSLALAGGVTVMSTPSMFVEFSRQQGLAVDGRCKPFAEAADGTGWAEGSGVLVVERLSDAVRNKRQVLAVVRGSAVNQDGASNGLTAPNGPSQQRVIRRALVNAGVEAGEVDVVEAHGTGTRLGDPIEAQALLATYGQRGRGVDPVWLGSVKSNIGHTQAAAGLAGVIKMVQALRYGVLPRTLHVDTPSSQVDWDSGRVELLTEQRDWPVVDRPRRAAVSAFGISGTNAHVILEQAPASEPAPQRQTPTARPVPVVWVVSARTQDGLAGQAARLSTYLGQRPEVDAADVAATLSGRSRFDHRAAIVGGDRAQLLGGLDAVARGLPAGAGAGAVVSGCAGTHGKTVLVFPGQGAQWLGMGRELLVSSPVFAQAMTECDHVFSTLVDWSLLEVLAGGEGAPSLERVEVVQPVLFAVMVSLAQLWRSVGIEPDAVVGHSQGEIAAAYVAGALALEDAARIVILRSAALTALAGRGAMVSVGLAVEQVERLLASFDRLAVAVINGPGSTVVSGDIGQAELFLDECARRDVRARRIAVDYASHSPQVELLRDHLLDALTEIRPRAKGSTGSKTSSGVVFYSTVTGTILDPTELDAQYWFRNLRETVRFEQAVQALHRDGHSVFVEASPHPLLTVDIEQICAAADPDSGSPSIRHDPVIVGSLLRGEDCAVSITRSMARLEVSGVGVVWEALRPDRGRRVELPTYAFQRRRYWRTSTATGDAVSLGLAGAGHPLLGAVMVSADTGAVVLTGRLSSASQPWLADHAVGAVVLFPGTGFVELAMRAGEEVGCPVVRDLTLMTPLVLTGHTAVQLQVVVDAAGERDTRRLVVYSRDAEDPRAEWMIHAEAVLTGQAGHGTDSPDTLPGGSVSEGMGVWPPHDTVEIPVHDMYAALADIGYGYGPAFRGLHSIRRRGKELFVEAALPDTVTDAPRYGLHPALLDSVLHAIAITDADTGVMLPFAWSEVTLYAVGASTVRARISPTGTGAVAIHVTDTTGRPVLTAASMTSRPLSPGQLGTRTSRERLCAVQWTPTRVDTPVSVPESRMFTTVEDFLTWTKDEATPVPPVVVFDRRDSDHGDAAAGDVDVPGRVHRAVADTLAVLQGWLSESRFARSMLVVSTCGAVARTGEQVDDLAGAAVWGLVRSAQSEDPGRILLVDTDLPNGLTAGIASGIGTATPSVGLAEVVGCGEPQVMIRSGVLHTARLIRLPAGETGVDSGVVAAGTVLITGGTGGLGSMLARHLVTDYGVRSLVLASRRGPAAAGAEDLATELTGLGARVRIVACDVSDRGAVVELLAAVPQDAPLTGVVHTAGVLDDGVVVSLSPERVHTVLAAKADAAWHLHELTRELDPELFVMYSSVAGVLGNPGQGNYAAANAFLDGLAEHRRAGGQAAVSIAWGLWSTGTAMTGHLGDSDTARMGRDGVPAMSDEQGMAFFDAALDQRRASVVAARIDSAAMAARSRAGVLAPLLEGMLSTGRRSTLDAAGAVGLRQRVVGLPPTEQHSLVLDAIRGQVAAVLGHDGGTGIDPGRNFRDLGFDSLTAVEARNRLNTITGLRLPATLVFDYPTPDAVTAYILTQLTDTDIPAASKSGPVVPPSSSEPVAIVGVGCRFPGGVTSAEQLWRTVVDGRDVISKFPTDRGWDAIFDPAPGVAGKSYTDEGGFLYDAAEFDAEFFGISPREAMAMDPQQRILLETVWEALEHAGIRPATLRGSDTGVYVGAMYHDYPHSETAGAVVSGRVSYVLGLEGPAVSVDTACSSGLVALHQAVAALRAGECSLALAGGVTVMTKPGTFVEFSRQRALAPDGRCKPFAEAADGTAFGEGSGVLVLERLSDAVRNKRQVLAVVRGSAVNQDGASNGLTAPNGPSQQRVIRRALANAGVGAGEVDVVEAHGTGTRLGDPIEAQALLATYGQGRSVDRPVWLGSVKSNIGHTQAAAGLAGVIKMVQAMRYGVLPKTLHVDTPSSQVDWDAGRVELLTEQRDWPVVDRPRRAAVSAFGISGTNAHVILEQAPQSVTGAGAGAGGDGPVVWVVSGRSPEALTGQVRRLRDFVAGDPSMNVQAVARALVSQRSRFDHRAVVVGADRDQLLAGLTALSEQTPGPGVVTGVTGVPRKTVLVFPGQGSQWRGMGRQLLDCSPVFARKMAECDAAFSPLVDWSLSAVLAGAEGTPSLERVDVVQPVLFAVMVSLAELWRSVGVVPDAVVGHSQGEIAAAYVAGALSLEDAARVVALRSAALIDLTEQGGMVAVSMPVDQVTTLLAGYDDLSVAAVNGPQATVVSGVAVQLEDFLEACARDNVHARRISVDYGSHSPQVDVLREPLLKVLAGLRPGSSQVAFWSSVTGGVLDGTELDADYWFRNLREPVCFHQAARALLEDGYNAFVEVSPHPLLTVDIEQICDLRVGADPVTVVGSLRRDEGDMGAFLLSAAQLEVSGAGVDWAALLGPVHGGGVSLPTYAFQRRRYWLDGVSNGGDAASLGLSAAGHPLLGAVVVSPDGDGVVLTGRVGLATHPWLADRTVGGFVLLPGAAFLELVLRAAAEVGCALLHELTVIKPLVLPGAAGMQLQVVVDGADELGCRSVSVYSRAEAADGIWVLHARGVLGIEGVPEQDAAPAVWPPGGAVAVPVEGLYDRFAVAGDGYGPAFRGLRAVWRRGAELFVEVEPPESMTDVSRFGVHPALLESMLHGQLVDADPDPGRVKVPFCWKGVTLYATGQSLLRARITPVPGDVDAVSIQVVDAFGRLVLTTRSLTVQEVSPAQLDTFSVQDGLHVVQWTPRAVQITSPVDAETFADGEGFGSWVQNKDVTVPAVVVFDRAGAGADVPSRVRDATHEMLSVLQAWLGGLRFAASTLVVVTRGAVGRTGHDVTDLAGSAVWGLVRSARSEAPGRIVLVDIDTEELTAEGLAMVIDSGEPEVVIRTGVLHVARLARLPVRARDTGKSVRTVPADLPRPESGTGGVVSAGTVLVTGGTGGLGALSARHLVTNHGVRSLVLASRRGAAAPGASLLAAELGRLGARVRIVACDAGTRDGVAELVAAVPEQFPLTGVVHAAGVLDDGVIASLTPDRIDAVLAAKADAAWYLHEATSRTDVEMFVLYSSAAGVFGAAGQGNYAAANVFLDALAEHRRASGLVATSIAWGLWASDTGMTGHLGDSGTARLARAGLSPISTGQGLAMLDSAIVADRAALLAAPLDHVVLDAQVRAGTLIPLLRGSVSSARRRSVPEPSREQRTGLRERISVLAEAEQLPMLLRVVRDQMAAVLGHDGPDAIDPAGHFRELGFDSLAAIEARNRLNTVTGLRLPATLIFDHPTPATVARHILHELRGAHGESVAAPVQLPDAACDSADTPAADPDASAETLVGVIRQVIADNRFGHGVALLRAAAKLRPAYNHFTVGMPAGIGISGGSPGDSGGDVSPHMVFVNAPEFLGGSIQYTQLAAHLGSHRRVSAIPLSGYDPDEPLPASLDAAIDGIVETILHTVGQDDFVLGGYSVGGNIAHAAAARLSEQGNTQLQGLVILDGCLAREANKGRLNGRGKQMLEMHTTIPDLAGFTTARLTAFGWWFDLAMQIEHRPLETTTLSVEFTGSSSRHQRLDEQPAEAWSTTQTVQSVDADHGALQGSEVGATAQLVDRWLTQLSAGARPIR</sequence>
<dbReference type="InterPro" id="IPR029058">
    <property type="entry name" value="AB_hydrolase_fold"/>
</dbReference>
<feature type="domain" description="Carrier" evidence="10">
    <location>
        <begin position="950"/>
        <end position="1025"/>
    </location>
</feature>
<dbReference type="SMART" id="SM00825">
    <property type="entry name" value="PKS_KS"/>
    <property type="match status" value="3"/>
</dbReference>
<dbReference type="SUPFAM" id="SSF47336">
    <property type="entry name" value="ACP-like"/>
    <property type="match status" value="3"/>
</dbReference>
<dbReference type="Pfam" id="PF02801">
    <property type="entry name" value="Ketoacyl-synt_C"/>
    <property type="match status" value="3"/>
</dbReference>
<dbReference type="InterPro" id="IPR014031">
    <property type="entry name" value="Ketoacyl_synth_C"/>
</dbReference>
<dbReference type="InterPro" id="IPR036736">
    <property type="entry name" value="ACP-like_sf"/>
</dbReference>
<dbReference type="CDD" id="cd00833">
    <property type="entry name" value="PKS"/>
    <property type="match status" value="3"/>
</dbReference>
<feature type="active site" description="Proton acceptor; for dehydratase activity" evidence="9">
    <location>
        <position position="1993"/>
    </location>
</feature>
<dbReference type="InterPro" id="IPR016035">
    <property type="entry name" value="Acyl_Trfase/lysoPLipase"/>
</dbReference>
<feature type="region of interest" description="N-terminal hotdog fold" evidence="9">
    <location>
        <begin position="1961"/>
        <end position="2085"/>
    </location>
</feature>
<dbReference type="FunFam" id="1.10.1200.10:FF:000007">
    <property type="entry name" value="Probable polyketide synthase pks17"/>
    <property type="match status" value="3"/>
</dbReference>
<dbReference type="InterPro" id="IPR014043">
    <property type="entry name" value="Acyl_transferase_dom"/>
</dbReference>
<comment type="caution">
    <text evidence="13">The sequence shown here is derived from an EMBL/GenBank/DDBJ whole genome shotgun (WGS) entry which is preliminary data.</text>
</comment>
<feature type="active site" description="Proton donor; for dehydratase activity" evidence="9">
    <location>
        <position position="2169"/>
    </location>
</feature>
<evidence type="ECO:0000256" key="2">
    <source>
        <dbReference type="ARBA" id="ARBA00022450"/>
    </source>
</evidence>
<dbReference type="InterPro" id="IPR049900">
    <property type="entry name" value="PKS_mFAS_DH"/>
</dbReference>
<dbReference type="InterPro" id="IPR016039">
    <property type="entry name" value="Thiolase-like"/>
</dbReference>
<dbReference type="PANTHER" id="PTHR43775:SF51">
    <property type="entry name" value="INACTIVE PHENOLPHTHIOCEROL SYNTHESIS POLYKETIDE SYNTHASE TYPE I PKS1-RELATED"/>
    <property type="match status" value="1"/>
</dbReference>
<dbReference type="PROSITE" id="PS52019">
    <property type="entry name" value="PKS_MFAS_DH"/>
    <property type="match status" value="2"/>
</dbReference>
<dbReference type="PROSITE" id="PS51257">
    <property type="entry name" value="PROKAR_LIPOPROTEIN"/>
    <property type="match status" value="1"/>
</dbReference>
<keyword evidence="6" id="KW-0443">Lipid metabolism</keyword>
<keyword evidence="3" id="KW-0597">Phosphoprotein</keyword>
<proteinExistence type="predicted"/>
<gene>
    <name evidence="13" type="ORF">HGA13_21920</name>
</gene>
<dbReference type="SUPFAM" id="SSF53901">
    <property type="entry name" value="Thiolase-like"/>
    <property type="match status" value="3"/>
</dbReference>
<keyword evidence="7" id="KW-0511">Multifunctional enzyme</keyword>
<dbReference type="InterPro" id="IPR014030">
    <property type="entry name" value="Ketoacyl_synth_N"/>
</dbReference>
<dbReference type="FunFam" id="3.40.366.10:FF:000002">
    <property type="entry name" value="Probable polyketide synthase 2"/>
    <property type="match status" value="3"/>
</dbReference>
<dbReference type="SUPFAM" id="SSF53474">
    <property type="entry name" value="alpha/beta-Hydrolases"/>
    <property type="match status" value="1"/>
</dbReference>